<dbReference type="Pfam" id="PF05546">
    <property type="entry name" value="She9_MDM33"/>
    <property type="match status" value="1"/>
</dbReference>
<comment type="similarity">
    <text evidence="2">Belongs to the SHE9 family.</text>
</comment>
<evidence type="ECO:0000256" key="11">
    <source>
        <dbReference type="SAM" id="MobiDB-lite"/>
    </source>
</evidence>
<protein>
    <recommendedName>
        <fullName evidence="15">Sensitive to high expression protein 9, mitochondrial</fullName>
    </recommendedName>
</protein>
<evidence type="ECO:0000256" key="5">
    <source>
        <dbReference type="ARBA" id="ARBA00022946"/>
    </source>
</evidence>
<feature type="compositionally biased region" description="Gly residues" evidence="11">
    <location>
        <begin position="208"/>
        <end position="217"/>
    </location>
</feature>
<gene>
    <name evidence="13" type="ORF">CTAYLR_004568</name>
</gene>
<keyword evidence="7" id="KW-0175">Coiled coil</keyword>
<evidence type="ECO:0000256" key="8">
    <source>
        <dbReference type="ARBA" id="ARBA00023128"/>
    </source>
</evidence>
<dbReference type="PANTHER" id="PTHR31961">
    <property type="entry name" value="SENSITIVE TO HIGH EXPRESSION PROTEIN 9, MITOCHONDRIAL"/>
    <property type="match status" value="1"/>
</dbReference>
<comment type="subcellular location">
    <subcellularLocation>
        <location evidence="1">Mitochondrion inner membrane</location>
    </subcellularLocation>
</comment>
<keyword evidence="3 12" id="KW-0812">Transmembrane</keyword>
<evidence type="ECO:0000313" key="13">
    <source>
        <dbReference type="EMBL" id="KAJ8603150.1"/>
    </source>
</evidence>
<comment type="function">
    <text evidence="10">Required for the maintenance of the structure of the mitochondrial inner membrane. Involved in mitochondrial morphology. Causes growth arrest when highly overexpressed.</text>
</comment>
<sequence length="274" mass="29871">MIQLLVRREPRAWLQRAWSYVSDTTGLVELDRLKEEVHAKERSHEKALLSRAEALRVHDAAVASRSVTQAELSRLLQRKDSWDAEDVQRFTALLTRDYETRGDVEQSLEARGNAERDAEAAQRNYMRAVQASYQTELLFSKKISTLSLYGTSALIIVNTVIFVASTVLRSRSEAERLEAFRAAATDLTASADRVQAMLADKTPHYPKGSGGGGGGGSTDQASQTTPEPLDGVRGLLEGPVRDLLDDHRAVAWAGGVGAIAGALCVGLVALVRSR</sequence>
<comment type="caution">
    <text evidence="13">The sequence shown here is derived from an EMBL/GenBank/DDBJ whole genome shotgun (WGS) entry which is preliminary data.</text>
</comment>
<keyword evidence="5" id="KW-0809">Transit peptide</keyword>
<feature type="transmembrane region" description="Helical" evidence="12">
    <location>
        <begin position="249"/>
        <end position="271"/>
    </location>
</feature>
<evidence type="ECO:0008006" key="15">
    <source>
        <dbReference type="Google" id="ProtNLM"/>
    </source>
</evidence>
<evidence type="ECO:0000313" key="14">
    <source>
        <dbReference type="Proteomes" id="UP001230188"/>
    </source>
</evidence>
<evidence type="ECO:0000256" key="1">
    <source>
        <dbReference type="ARBA" id="ARBA00004273"/>
    </source>
</evidence>
<dbReference type="PANTHER" id="PTHR31961:SF3">
    <property type="entry name" value="SENSITIVE TO HIGH EXPRESSION PROTEIN 9, MITOCHONDRIAL"/>
    <property type="match status" value="1"/>
</dbReference>
<evidence type="ECO:0000256" key="9">
    <source>
        <dbReference type="ARBA" id="ARBA00023136"/>
    </source>
</evidence>
<keyword evidence="8" id="KW-0496">Mitochondrion</keyword>
<dbReference type="InterPro" id="IPR008839">
    <property type="entry name" value="MDM33_fungi"/>
</dbReference>
<keyword evidence="9 12" id="KW-0472">Membrane</keyword>
<keyword evidence="6 12" id="KW-1133">Transmembrane helix</keyword>
<evidence type="ECO:0000256" key="4">
    <source>
        <dbReference type="ARBA" id="ARBA00022792"/>
    </source>
</evidence>
<dbReference type="Proteomes" id="UP001230188">
    <property type="component" value="Unassembled WGS sequence"/>
</dbReference>
<evidence type="ECO:0000256" key="7">
    <source>
        <dbReference type="ARBA" id="ARBA00023054"/>
    </source>
</evidence>
<feature type="transmembrane region" description="Helical" evidence="12">
    <location>
        <begin position="146"/>
        <end position="168"/>
    </location>
</feature>
<dbReference type="GO" id="GO:0005743">
    <property type="term" value="C:mitochondrial inner membrane"/>
    <property type="evidence" value="ECO:0007669"/>
    <property type="project" value="UniProtKB-SubCell"/>
</dbReference>
<name>A0AAD7XP77_9STRA</name>
<evidence type="ECO:0000256" key="10">
    <source>
        <dbReference type="ARBA" id="ARBA00024807"/>
    </source>
</evidence>
<keyword evidence="4" id="KW-0999">Mitochondrion inner membrane</keyword>
<feature type="region of interest" description="Disordered" evidence="11">
    <location>
        <begin position="201"/>
        <end position="232"/>
    </location>
</feature>
<accession>A0AAD7XP77</accession>
<organism evidence="13 14">
    <name type="scientific">Chrysophaeum taylorii</name>
    <dbReference type="NCBI Taxonomy" id="2483200"/>
    <lineage>
        <taxon>Eukaryota</taxon>
        <taxon>Sar</taxon>
        <taxon>Stramenopiles</taxon>
        <taxon>Ochrophyta</taxon>
        <taxon>Pelagophyceae</taxon>
        <taxon>Pelagomonadales</taxon>
        <taxon>Pelagomonadaceae</taxon>
        <taxon>Chrysophaeum</taxon>
    </lineage>
</organism>
<evidence type="ECO:0000256" key="6">
    <source>
        <dbReference type="ARBA" id="ARBA00022989"/>
    </source>
</evidence>
<dbReference type="EMBL" id="JAQMWT010000360">
    <property type="protein sequence ID" value="KAJ8603150.1"/>
    <property type="molecule type" value="Genomic_DNA"/>
</dbReference>
<dbReference type="AlphaFoldDB" id="A0AAD7XP77"/>
<reference evidence="13" key="1">
    <citation type="submission" date="2023-01" db="EMBL/GenBank/DDBJ databases">
        <title>Metagenome sequencing of chrysophaentin producing Chrysophaeum taylorii.</title>
        <authorList>
            <person name="Davison J."/>
            <person name="Bewley C."/>
        </authorList>
    </citation>
    <scope>NUCLEOTIDE SEQUENCE</scope>
    <source>
        <strain evidence="13">NIES-1699</strain>
    </source>
</reference>
<evidence type="ECO:0000256" key="3">
    <source>
        <dbReference type="ARBA" id="ARBA00022692"/>
    </source>
</evidence>
<proteinExistence type="inferred from homology"/>
<evidence type="ECO:0000256" key="12">
    <source>
        <dbReference type="SAM" id="Phobius"/>
    </source>
</evidence>
<evidence type="ECO:0000256" key="2">
    <source>
        <dbReference type="ARBA" id="ARBA00007472"/>
    </source>
</evidence>
<keyword evidence="14" id="KW-1185">Reference proteome</keyword>